<gene>
    <name evidence="2" type="ORF">MTR67_038719</name>
</gene>
<protein>
    <recommendedName>
        <fullName evidence="1">Reverse transcriptase zinc-binding domain-containing protein</fullName>
    </recommendedName>
</protein>
<evidence type="ECO:0000313" key="3">
    <source>
        <dbReference type="Proteomes" id="UP001234989"/>
    </source>
</evidence>
<dbReference type="InterPro" id="IPR026960">
    <property type="entry name" value="RVT-Znf"/>
</dbReference>
<name>A0AAF0ZQH4_SOLVR</name>
<feature type="domain" description="Reverse transcriptase zinc-binding" evidence="1">
    <location>
        <begin position="16"/>
        <end position="82"/>
    </location>
</feature>
<organism evidence="2 3">
    <name type="scientific">Solanum verrucosum</name>
    <dbReference type="NCBI Taxonomy" id="315347"/>
    <lineage>
        <taxon>Eukaryota</taxon>
        <taxon>Viridiplantae</taxon>
        <taxon>Streptophyta</taxon>
        <taxon>Embryophyta</taxon>
        <taxon>Tracheophyta</taxon>
        <taxon>Spermatophyta</taxon>
        <taxon>Magnoliopsida</taxon>
        <taxon>eudicotyledons</taxon>
        <taxon>Gunneridae</taxon>
        <taxon>Pentapetalae</taxon>
        <taxon>asterids</taxon>
        <taxon>lamiids</taxon>
        <taxon>Solanales</taxon>
        <taxon>Solanaceae</taxon>
        <taxon>Solanoideae</taxon>
        <taxon>Solaneae</taxon>
        <taxon>Solanum</taxon>
    </lineage>
</organism>
<proteinExistence type="predicted"/>
<evidence type="ECO:0000259" key="1">
    <source>
        <dbReference type="Pfam" id="PF13966"/>
    </source>
</evidence>
<dbReference type="AlphaFoldDB" id="A0AAF0ZQH4"/>
<dbReference type="EMBL" id="CP133620">
    <property type="protein sequence ID" value="WMV45334.1"/>
    <property type="molecule type" value="Genomic_DNA"/>
</dbReference>
<sequence length="183" mass="21965">MLLGEEYQSSFDNSLALELIWKIKVSLKVACFTWLVIRRACLTHEVLQRRGIQICSKCYMCRQKRETNSHLFLHCTFTAQIWSMFLNFLEVKWTMPEHTADLLSCWIRRGGSKRQKTWWNLIPHCIWWTVRKERNSRNFEDISNSIHKVKWNCIVSLYFWCKEIGLEDSDQLLEFIRILASGR</sequence>
<reference evidence="2" key="1">
    <citation type="submission" date="2023-08" db="EMBL/GenBank/DDBJ databases">
        <title>A de novo genome assembly of Solanum verrucosum Schlechtendal, a Mexican diploid species geographically isolated from the other diploid A-genome species in potato relatives.</title>
        <authorList>
            <person name="Hosaka K."/>
        </authorList>
    </citation>
    <scope>NUCLEOTIDE SEQUENCE</scope>
    <source>
        <tissue evidence="2">Young leaves</tissue>
    </source>
</reference>
<dbReference type="Pfam" id="PF13966">
    <property type="entry name" value="zf-RVT"/>
    <property type="match status" value="1"/>
</dbReference>
<keyword evidence="3" id="KW-1185">Reference proteome</keyword>
<dbReference type="Proteomes" id="UP001234989">
    <property type="component" value="Chromosome 9"/>
</dbReference>
<accession>A0AAF0ZQH4</accession>
<evidence type="ECO:0000313" key="2">
    <source>
        <dbReference type="EMBL" id="WMV45334.1"/>
    </source>
</evidence>